<dbReference type="EC" id="2.7.9.1" evidence="3"/>
<accession>A0A857LL09</accession>
<dbReference type="NCBIfam" id="NF004531">
    <property type="entry name" value="PRK05878.1"/>
    <property type="match status" value="1"/>
</dbReference>
<dbReference type="PANTHER" id="PTHR22931:SF9">
    <property type="entry name" value="PYRUVATE, PHOSPHATE DIKINASE 1, CHLOROPLASTIC"/>
    <property type="match status" value="1"/>
</dbReference>
<dbReference type="SUPFAM" id="SSF52009">
    <property type="entry name" value="Phosphohistidine domain"/>
    <property type="match status" value="1"/>
</dbReference>
<evidence type="ECO:0000259" key="2">
    <source>
        <dbReference type="Pfam" id="PF01326"/>
    </source>
</evidence>
<dbReference type="EMBL" id="CP045810">
    <property type="protein sequence ID" value="QHN39035.1"/>
    <property type="molecule type" value="Genomic_DNA"/>
</dbReference>
<evidence type="ECO:0000259" key="1">
    <source>
        <dbReference type="Pfam" id="PF00391"/>
    </source>
</evidence>
<dbReference type="Gene3D" id="3.30.470.20">
    <property type="entry name" value="ATP-grasp fold, B domain"/>
    <property type="match status" value="1"/>
</dbReference>
<reference evidence="3" key="1">
    <citation type="journal article" date="2021" name="Nat. Microbiol.">
        <title>Cocultivation of an ultrasmall environmental parasitic bacterium with lytic ability against bacteria associated with wastewater foams.</title>
        <authorList>
            <person name="Batinovic S."/>
            <person name="Rose J.J.A."/>
            <person name="Ratcliffe J."/>
            <person name="Seviour R.J."/>
            <person name="Petrovski S."/>
        </authorList>
    </citation>
    <scope>NUCLEOTIDE SEQUENCE</scope>
    <source>
        <strain evidence="3">CON44</strain>
    </source>
</reference>
<dbReference type="GO" id="GO:0050242">
    <property type="term" value="F:pyruvate, phosphate dikinase activity"/>
    <property type="evidence" value="ECO:0007669"/>
    <property type="project" value="UniProtKB-EC"/>
</dbReference>
<dbReference type="Gene3D" id="3.50.30.10">
    <property type="entry name" value="Phosphohistidine domain"/>
    <property type="match status" value="1"/>
</dbReference>
<feature type="domain" description="Pyruvate phosphate dikinase AMP/ATP-binding" evidence="2">
    <location>
        <begin position="56"/>
        <end position="247"/>
    </location>
</feature>
<dbReference type="SUPFAM" id="SSF56059">
    <property type="entry name" value="Glutathione synthetase ATP-binding domain-like"/>
    <property type="match status" value="1"/>
</dbReference>
<dbReference type="Pfam" id="PF01326">
    <property type="entry name" value="PPDK_N"/>
    <property type="match status" value="2"/>
</dbReference>
<dbReference type="InterPro" id="IPR008279">
    <property type="entry name" value="PEP-util_enz_mobile_dom"/>
</dbReference>
<feature type="domain" description="Pyruvate phosphate dikinase AMP/ATP-binding" evidence="2">
    <location>
        <begin position="259"/>
        <end position="311"/>
    </location>
</feature>
<dbReference type="InterPro" id="IPR002192">
    <property type="entry name" value="PPDK_AMP/ATP-bd"/>
</dbReference>
<dbReference type="InterPro" id="IPR010121">
    <property type="entry name" value="Pyruvate_phosphate_dikinase"/>
</dbReference>
<dbReference type="GO" id="GO:0005524">
    <property type="term" value="F:ATP binding"/>
    <property type="evidence" value="ECO:0007669"/>
    <property type="project" value="InterPro"/>
</dbReference>
<keyword evidence="3" id="KW-0808">Transferase</keyword>
<sequence length="493" mass="51590">MTTAVVALDGTAPGDRELLGGKAFSVNSMRSLGMPVPPAFAITTPVCRRFHEAGGKLPEDVWEQVLHALSDLESQTGKTFGSGPNPLLVSVRSGAAQSMPGMMDTVLNLGLTPAIVDELAVSTGDRAWADDTWARFCSGYRDIVLGDPAGTVPDDPHAQLREAIAAVFRSWTNERVTAYRRRHNLGEGGGTAVTVQAMVFGNRDENSGTGVLFSRDPATGEPVLFGEWLAHAQGEDVVSGERTPENLDQFAAHSPQLYTELEHIAGTLETTLRDLADIEFTVESGRLYMLQCRAGKRSARAAARIAVDMVRSGMITEAEALGRISEDHAKALAGDGTVESGAEVLATGTGAGPGVATGVVHTDTEEACAAAAEGVAVVLVRPSTSPVDVPAMFESVAVVTEVGGTTSHAALVCREIGVPCVVGCGEGLTGRLAGQTVTVDGATGTVYLGEVESDNAAPDEYLEELLSYLDRADIGDHPLRTHITGEKVTEGVQ</sequence>
<protein>
    <submittedName>
        <fullName evidence="3">Pyruvate, phosphate dikinase</fullName>
        <ecNumber evidence="3">2.7.9.1</ecNumber>
    </submittedName>
</protein>
<name>A0A857LL09_9ACTN</name>
<dbReference type="InterPro" id="IPR036637">
    <property type="entry name" value="Phosphohistidine_dom_sf"/>
</dbReference>
<dbReference type="InterPro" id="IPR013815">
    <property type="entry name" value="ATP_grasp_subdomain_1"/>
</dbReference>
<keyword evidence="3" id="KW-0670">Pyruvate</keyword>
<gene>
    <name evidence="3" type="ORF">GII30_07475</name>
</gene>
<dbReference type="AlphaFoldDB" id="A0A857LL09"/>
<dbReference type="GO" id="GO:0016301">
    <property type="term" value="F:kinase activity"/>
    <property type="evidence" value="ECO:0007669"/>
    <property type="project" value="InterPro"/>
</dbReference>
<dbReference type="PANTHER" id="PTHR22931">
    <property type="entry name" value="PHOSPHOENOLPYRUVATE DIKINASE-RELATED"/>
    <property type="match status" value="1"/>
</dbReference>
<dbReference type="Gene3D" id="3.30.1490.20">
    <property type="entry name" value="ATP-grasp fold, A domain"/>
    <property type="match status" value="1"/>
</dbReference>
<dbReference type="Pfam" id="PF00391">
    <property type="entry name" value="PEP-utilizers"/>
    <property type="match status" value="1"/>
</dbReference>
<dbReference type="RefSeq" id="WP_005185765.1">
    <property type="nucleotide sequence ID" value="NZ_CP045804.1"/>
</dbReference>
<feature type="domain" description="PEP-utilising enzyme mobile" evidence="1">
    <location>
        <begin position="377"/>
        <end position="444"/>
    </location>
</feature>
<organism evidence="3">
    <name type="scientific">Gordonia amarae</name>
    <dbReference type="NCBI Taxonomy" id="36821"/>
    <lineage>
        <taxon>Bacteria</taxon>
        <taxon>Bacillati</taxon>
        <taxon>Actinomycetota</taxon>
        <taxon>Actinomycetes</taxon>
        <taxon>Mycobacteriales</taxon>
        <taxon>Gordoniaceae</taxon>
        <taxon>Gordonia</taxon>
    </lineage>
</organism>
<proteinExistence type="predicted"/>
<dbReference type="Gene3D" id="1.10.189.10">
    <property type="entry name" value="Pyruvate Phosphate Dikinase, domain 2"/>
    <property type="match status" value="1"/>
</dbReference>
<evidence type="ECO:0000313" key="3">
    <source>
        <dbReference type="EMBL" id="QHN39035.1"/>
    </source>
</evidence>